<dbReference type="InterPro" id="IPR059117">
    <property type="entry name" value="APS_kinase_dom"/>
</dbReference>
<dbReference type="InterPro" id="IPR014729">
    <property type="entry name" value="Rossmann-like_a/b/a_fold"/>
</dbReference>
<keyword evidence="7" id="KW-0418">Kinase</keyword>
<dbReference type="EMBL" id="JAPWTJ010000533">
    <property type="protein sequence ID" value="KAJ8977545.1"/>
    <property type="molecule type" value="Genomic_DNA"/>
</dbReference>
<gene>
    <name evidence="12" type="ORF">NQ317_012924</name>
</gene>
<dbReference type="InterPro" id="IPR002650">
    <property type="entry name" value="Sulphate_adenylyltransferase"/>
</dbReference>
<accession>A0ABQ9JHD5</accession>
<dbReference type="CDD" id="cd00517">
    <property type="entry name" value="ATPS"/>
    <property type="match status" value="1"/>
</dbReference>
<dbReference type="NCBIfam" id="TIGR00455">
    <property type="entry name" value="apsK"/>
    <property type="match status" value="1"/>
</dbReference>
<evidence type="ECO:0000256" key="8">
    <source>
        <dbReference type="ARBA" id="ARBA00022840"/>
    </source>
</evidence>
<dbReference type="InterPro" id="IPR015947">
    <property type="entry name" value="PUA-like_sf"/>
</dbReference>
<proteinExistence type="inferred from homology"/>
<evidence type="ECO:0000256" key="1">
    <source>
        <dbReference type="ARBA" id="ARBA00005050"/>
    </source>
</evidence>
<dbReference type="HAMAP" id="MF_00065">
    <property type="entry name" value="Adenylyl_sulf_kinase"/>
    <property type="match status" value="1"/>
</dbReference>
<comment type="pathway">
    <text evidence="1">Sulfur metabolism; sulfate assimilation.</text>
</comment>
<feature type="domain" description="APS kinase" evidence="9">
    <location>
        <begin position="92"/>
        <end position="244"/>
    </location>
</feature>
<evidence type="ECO:0000313" key="13">
    <source>
        <dbReference type="Proteomes" id="UP001162164"/>
    </source>
</evidence>
<dbReference type="Gene3D" id="3.40.50.620">
    <property type="entry name" value="HUPs"/>
    <property type="match status" value="1"/>
</dbReference>
<dbReference type="Pfam" id="PF14306">
    <property type="entry name" value="PUA_2"/>
    <property type="match status" value="1"/>
</dbReference>
<dbReference type="InterPro" id="IPR024951">
    <property type="entry name" value="Sulfurylase_cat_dom"/>
</dbReference>
<dbReference type="PANTHER" id="PTHR11055">
    <property type="entry name" value="BIFUNCTIONAL 3'-PHOSPHOADENOSINE 5'-PHOSPHOSULFATE SYNTHASE"/>
    <property type="match status" value="1"/>
</dbReference>
<evidence type="ECO:0000259" key="11">
    <source>
        <dbReference type="Pfam" id="PF14306"/>
    </source>
</evidence>
<organism evidence="12 13">
    <name type="scientific">Molorchus minor</name>
    <dbReference type="NCBI Taxonomy" id="1323400"/>
    <lineage>
        <taxon>Eukaryota</taxon>
        <taxon>Metazoa</taxon>
        <taxon>Ecdysozoa</taxon>
        <taxon>Arthropoda</taxon>
        <taxon>Hexapoda</taxon>
        <taxon>Insecta</taxon>
        <taxon>Pterygota</taxon>
        <taxon>Neoptera</taxon>
        <taxon>Endopterygota</taxon>
        <taxon>Coleoptera</taxon>
        <taxon>Polyphaga</taxon>
        <taxon>Cucujiformia</taxon>
        <taxon>Chrysomeloidea</taxon>
        <taxon>Cerambycidae</taxon>
        <taxon>Lamiinae</taxon>
        <taxon>Monochamini</taxon>
        <taxon>Molorchus</taxon>
    </lineage>
</organism>
<dbReference type="SUPFAM" id="SSF52540">
    <property type="entry name" value="P-loop containing nucleoside triphosphate hydrolases"/>
    <property type="match status" value="1"/>
</dbReference>
<evidence type="ECO:0000256" key="6">
    <source>
        <dbReference type="ARBA" id="ARBA00022741"/>
    </source>
</evidence>
<dbReference type="CDD" id="cd02027">
    <property type="entry name" value="APSK"/>
    <property type="match status" value="1"/>
</dbReference>
<evidence type="ECO:0000256" key="7">
    <source>
        <dbReference type="ARBA" id="ARBA00022777"/>
    </source>
</evidence>
<keyword evidence="4" id="KW-0808">Transferase</keyword>
<evidence type="ECO:0000256" key="4">
    <source>
        <dbReference type="ARBA" id="ARBA00022679"/>
    </source>
</evidence>
<dbReference type="InterPro" id="IPR025980">
    <property type="entry name" value="ATP-Sase_PUA-like_dom"/>
</dbReference>
<evidence type="ECO:0000256" key="3">
    <source>
        <dbReference type="ARBA" id="ARBA00009290"/>
    </source>
</evidence>
<evidence type="ECO:0000259" key="9">
    <source>
        <dbReference type="Pfam" id="PF01583"/>
    </source>
</evidence>
<dbReference type="NCBIfam" id="NF003013">
    <property type="entry name" value="PRK03846.1"/>
    <property type="match status" value="1"/>
</dbReference>
<keyword evidence="6" id="KW-0547">Nucleotide-binding</keyword>
<dbReference type="SUPFAM" id="SSF52374">
    <property type="entry name" value="Nucleotidylyl transferase"/>
    <property type="match status" value="1"/>
</dbReference>
<evidence type="ECO:0000313" key="12">
    <source>
        <dbReference type="EMBL" id="KAJ8977545.1"/>
    </source>
</evidence>
<comment type="caution">
    <text evidence="12">The sequence shown here is derived from an EMBL/GenBank/DDBJ whole genome shotgun (WGS) entry which is preliminary data.</text>
</comment>
<feature type="domain" description="Sulphate adenylyltransferase catalytic" evidence="10">
    <location>
        <begin position="456"/>
        <end position="682"/>
    </location>
</feature>
<protein>
    <submittedName>
        <fullName evidence="12">Uncharacterized protein</fullName>
    </submittedName>
</protein>
<evidence type="ECO:0000256" key="5">
    <source>
        <dbReference type="ARBA" id="ARBA00022695"/>
    </source>
</evidence>
<feature type="domain" description="ATP-sulfurylase PUA-like" evidence="11">
    <location>
        <begin position="293"/>
        <end position="447"/>
    </location>
</feature>
<comment type="similarity">
    <text evidence="3">In the C-terminal section; belongs to the sulfate adenylyltransferase family.</text>
</comment>
<dbReference type="Pfam" id="PF01747">
    <property type="entry name" value="ATP-sulfurylase"/>
    <property type="match status" value="1"/>
</dbReference>
<reference evidence="12" key="1">
    <citation type="journal article" date="2023" name="Insect Mol. Biol.">
        <title>Genome sequencing provides insights into the evolution of gene families encoding plant cell wall-degrading enzymes in longhorned beetles.</title>
        <authorList>
            <person name="Shin N.R."/>
            <person name="Okamura Y."/>
            <person name="Kirsch R."/>
            <person name="Pauchet Y."/>
        </authorList>
    </citation>
    <scope>NUCLEOTIDE SEQUENCE</scope>
    <source>
        <strain evidence="12">MMC_N1</strain>
    </source>
</reference>
<dbReference type="NCBIfam" id="TIGR00339">
    <property type="entry name" value="sopT"/>
    <property type="match status" value="1"/>
</dbReference>
<keyword evidence="13" id="KW-1185">Reference proteome</keyword>
<keyword evidence="8" id="KW-0067">ATP-binding</keyword>
<evidence type="ECO:0000259" key="10">
    <source>
        <dbReference type="Pfam" id="PF01747"/>
    </source>
</evidence>
<dbReference type="PANTHER" id="PTHR11055:SF1">
    <property type="entry name" value="PAPS SYNTHETASE, ISOFORM D"/>
    <property type="match status" value="1"/>
</dbReference>
<name>A0ABQ9JHD5_9CUCU</name>
<keyword evidence="5" id="KW-0548">Nucleotidyltransferase</keyword>
<dbReference type="Gene3D" id="3.40.50.300">
    <property type="entry name" value="P-loop containing nucleotide triphosphate hydrolases"/>
    <property type="match status" value="1"/>
</dbReference>
<dbReference type="SUPFAM" id="SSF88697">
    <property type="entry name" value="PUA domain-like"/>
    <property type="match status" value="1"/>
</dbReference>
<evidence type="ECO:0000256" key="2">
    <source>
        <dbReference type="ARBA" id="ARBA00007268"/>
    </source>
</evidence>
<dbReference type="InterPro" id="IPR002891">
    <property type="entry name" value="APS"/>
</dbReference>
<sequence>MVQVDVQRSGKYINELKIWPKKAKLSYPFYYQCYEYLAIVPRDTVQYVQGLYRLAPSTMNIQKATNVRFESNHVTRDKRAQILGAGPGKGFRGCTIWFTGLSGAGKTTVAFAVEEYLVSHGIPAYCLDGDNIRHGLNKNLGFSEQDREENIRRVAEVGKLFGDAGHVCLCSFVSPFVADRNMARNIHQKSGLPFFEVFVDTPLEVCEQRDVKGLYKKARQGLIKKFTGIDQEYQKPEHPELVLKTASVPLEESTRLVLEMLRENGIIPKSILDNGIGNMQLNGNIFSGKNDYTVPELFVPQHKIKDAISDAENFPKLNIGLVDLQWVQVLSEGWAYPLKGFMREDEYLQVTHFNTIEKGGQRISQSIPIVLAISTNDKERIEGSKAVALYHENELYAILKDPEIYYHRKEERTARQFGTTNKDHPYIKLIYESGDWLIGGDLEVIKRIKWNDGLDEYRLTPNELRTKFKQLGADAVFAFQLRNPIHNGHALLMTDTHRQLRERGYKKPVLLLNPLGGWTKDDDVPLQIRMKQHQAVLEDNVLDKESTVLAIFPSPMMYAGPTEVQWHAKARMVAGANHYIVGRDPAGVPHPGGKDASPDGNLFDSTHGARVLRMAPGLSALEIIPFRVAAYDVTHKKMSFFQPERKEEFDFISGTRMRKFARTGEEPPDGFMAPKAWQVISDYYTSLESKA</sequence>
<dbReference type="InterPro" id="IPR027417">
    <property type="entry name" value="P-loop_NTPase"/>
</dbReference>
<comment type="similarity">
    <text evidence="2">In the N-terminal section; belongs to the APS kinase family.</text>
</comment>
<dbReference type="Gene3D" id="3.10.400.10">
    <property type="entry name" value="Sulfate adenylyltransferase"/>
    <property type="match status" value="1"/>
</dbReference>
<dbReference type="Proteomes" id="UP001162164">
    <property type="component" value="Unassembled WGS sequence"/>
</dbReference>
<dbReference type="Pfam" id="PF01583">
    <property type="entry name" value="APS_kinase"/>
    <property type="match status" value="1"/>
</dbReference>